<gene>
    <name evidence="1" type="ORF">E8E13_004924</name>
</gene>
<keyword evidence="2" id="KW-1185">Reference proteome</keyword>
<organism evidence="1 2">
    <name type="scientific">Curvularia kusanoi</name>
    <name type="common">Cochliobolus kusanoi</name>
    <dbReference type="NCBI Taxonomy" id="90978"/>
    <lineage>
        <taxon>Eukaryota</taxon>
        <taxon>Fungi</taxon>
        <taxon>Dikarya</taxon>
        <taxon>Ascomycota</taxon>
        <taxon>Pezizomycotina</taxon>
        <taxon>Dothideomycetes</taxon>
        <taxon>Pleosporomycetidae</taxon>
        <taxon>Pleosporales</taxon>
        <taxon>Pleosporineae</taxon>
        <taxon>Pleosporaceae</taxon>
        <taxon>Curvularia</taxon>
    </lineage>
</organism>
<evidence type="ECO:0000313" key="2">
    <source>
        <dbReference type="Proteomes" id="UP000801428"/>
    </source>
</evidence>
<proteinExistence type="predicted"/>
<dbReference type="OrthoDB" id="9986861at2759"/>
<evidence type="ECO:0000313" key="1">
    <source>
        <dbReference type="EMBL" id="KAF2997390.1"/>
    </source>
</evidence>
<dbReference type="Proteomes" id="UP000801428">
    <property type="component" value="Unassembled WGS sequence"/>
</dbReference>
<reference evidence="1" key="1">
    <citation type="submission" date="2019-04" db="EMBL/GenBank/DDBJ databases">
        <title>Sequencing of skin fungus with MAO and IRED activity.</title>
        <authorList>
            <person name="Marsaioli A.J."/>
            <person name="Bonatto J.M.C."/>
            <person name="Reis Junior O."/>
        </authorList>
    </citation>
    <scope>NUCLEOTIDE SEQUENCE</scope>
    <source>
        <strain evidence="1">30M1</strain>
    </source>
</reference>
<dbReference type="AlphaFoldDB" id="A0A9P4T8X7"/>
<dbReference type="EMBL" id="SWKU01000023">
    <property type="protein sequence ID" value="KAF2997390.1"/>
    <property type="molecule type" value="Genomic_DNA"/>
</dbReference>
<comment type="caution">
    <text evidence="1">The sequence shown here is derived from an EMBL/GenBank/DDBJ whole genome shotgun (WGS) entry which is preliminary data.</text>
</comment>
<accession>A0A9P4T8X7</accession>
<sequence>MASVLFMGIGGDDPSLDLPPNVSSQQLNALIDKGAQSLTDAGYKVTLFLPPMMDGITALEKELQSNKHDLVLVGVGIRLVPKHTPYFEGIINTVLKYNPGQRFAFNASLERTVQSIEDGKLSSLQDWQLEGVKYSLSNREE</sequence>
<protein>
    <submittedName>
        <fullName evidence="1">Uncharacterized protein</fullName>
    </submittedName>
</protein>
<name>A0A9P4T8X7_CURKU</name>